<evidence type="ECO:0008006" key="3">
    <source>
        <dbReference type="Google" id="ProtNLM"/>
    </source>
</evidence>
<organism evidence="1 2">
    <name type="scientific">Hymenobacter arizonensis</name>
    <name type="common">Siccationidurans arizonensis</name>
    <dbReference type="NCBI Taxonomy" id="1227077"/>
    <lineage>
        <taxon>Bacteria</taxon>
        <taxon>Pseudomonadati</taxon>
        <taxon>Bacteroidota</taxon>
        <taxon>Cytophagia</taxon>
        <taxon>Cytophagales</taxon>
        <taxon>Hymenobacteraceae</taxon>
        <taxon>Hymenobacter</taxon>
    </lineage>
</organism>
<keyword evidence="2" id="KW-1185">Reference proteome</keyword>
<dbReference type="RefSeq" id="WP_092676570.1">
    <property type="nucleotide sequence ID" value="NZ_FOXS01000005.1"/>
</dbReference>
<dbReference type="EMBL" id="FOXS01000005">
    <property type="protein sequence ID" value="SFQ66206.1"/>
    <property type="molecule type" value="Genomic_DNA"/>
</dbReference>
<name>A0A1I6ABU4_HYMAR</name>
<evidence type="ECO:0000313" key="1">
    <source>
        <dbReference type="EMBL" id="SFQ66206.1"/>
    </source>
</evidence>
<dbReference type="OrthoDB" id="882705at2"/>
<gene>
    <name evidence="1" type="ORF">SAMN04515668_3534</name>
</gene>
<dbReference type="STRING" id="1227077.SAMN04515668_3534"/>
<evidence type="ECO:0000313" key="2">
    <source>
        <dbReference type="Proteomes" id="UP000199029"/>
    </source>
</evidence>
<reference evidence="2" key="1">
    <citation type="submission" date="2016-10" db="EMBL/GenBank/DDBJ databases">
        <authorList>
            <person name="Varghese N."/>
            <person name="Submissions S."/>
        </authorList>
    </citation>
    <scope>NUCLEOTIDE SEQUENCE [LARGE SCALE GENOMIC DNA]</scope>
    <source>
        <strain evidence="2">OR362-8,ATCC BAA-1266,JCM 13504</strain>
    </source>
</reference>
<dbReference type="AlphaFoldDB" id="A0A1I6ABU4"/>
<accession>A0A1I6ABU4</accession>
<sequence length="146" mass="17072">MPTVFSEVFSLDYEVAPNLLVGRWLTNVPDHTLHPPQQELLSAALQNSRCRFWLLDMRSQHEFSSALLDWLKELLAEQVVMVLGSPVFLACVASESHRDEIDSIGTETLLRQQAQHEFYPYFFNNEEDAREWLAESQSYEYRPPRR</sequence>
<proteinExistence type="predicted"/>
<dbReference type="Proteomes" id="UP000199029">
    <property type="component" value="Unassembled WGS sequence"/>
</dbReference>
<protein>
    <recommendedName>
        <fullName evidence="3">SpoIIAA-like</fullName>
    </recommendedName>
</protein>